<keyword evidence="2" id="KW-0808">Transferase</keyword>
<proteinExistence type="predicted"/>
<dbReference type="AlphaFoldDB" id="A0A6C1B3U6"/>
<gene>
    <name evidence="2" type="ORF">G3580_10645</name>
</gene>
<keyword evidence="2" id="KW-0489">Methyltransferase</keyword>
<organism evidence="2 3">
    <name type="scientific">Nitrogeniibacter mangrovi</name>
    <dbReference type="NCBI Taxonomy" id="2016596"/>
    <lineage>
        <taxon>Bacteria</taxon>
        <taxon>Pseudomonadati</taxon>
        <taxon>Pseudomonadota</taxon>
        <taxon>Betaproteobacteria</taxon>
        <taxon>Rhodocyclales</taxon>
        <taxon>Zoogloeaceae</taxon>
        <taxon>Nitrogeniibacter</taxon>
    </lineage>
</organism>
<dbReference type="Pfam" id="PF08241">
    <property type="entry name" value="Methyltransf_11"/>
    <property type="match status" value="1"/>
</dbReference>
<feature type="domain" description="Methyltransferase type 11" evidence="1">
    <location>
        <begin position="84"/>
        <end position="132"/>
    </location>
</feature>
<evidence type="ECO:0000313" key="2">
    <source>
        <dbReference type="EMBL" id="QID18063.1"/>
    </source>
</evidence>
<keyword evidence="3" id="KW-1185">Reference proteome</keyword>
<dbReference type="Gene3D" id="3.40.50.150">
    <property type="entry name" value="Vaccinia Virus protein VP39"/>
    <property type="match status" value="1"/>
</dbReference>
<dbReference type="EMBL" id="CP048836">
    <property type="protein sequence ID" value="QID18063.1"/>
    <property type="molecule type" value="Genomic_DNA"/>
</dbReference>
<dbReference type="RefSeq" id="WP_173765355.1">
    <property type="nucleotide sequence ID" value="NZ_CP048836.1"/>
</dbReference>
<evidence type="ECO:0000259" key="1">
    <source>
        <dbReference type="Pfam" id="PF08241"/>
    </source>
</evidence>
<sequence length="263" mass="30231">MSPVKRSLSTAEQIRDLDRWLASPAGEYVMAWEAECFDHMVSDLFGYHAVQVGMTQFDFLRNNRIPARHVCAAPGQGSPGEGQVQAAPEALPFETGSVDLILLPHVLEFSAHPHQVLREVERILVPEGQVIIAGFNPVSWWGLRRLLKRQRTHFPWRGQYLSVRRIKDWLQLLSFEARAGRFGIYAPPLSQARWIERFRFMDRAGDRWWPVCGGVYMVQAIKRVHGMRLIQPNWRKKKARVKALAPVAQRGQRVANGYRKVDD</sequence>
<dbReference type="GO" id="GO:0032259">
    <property type="term" value="P:methylation"/>
    <property type="evidence" value="ECO:0007669"/>
    <property type="project" value="UniProtKB-KW"/>
</dbReference>
<dbReference type="InterPro" id="IPR029063">
    <property type="entry name" value="SAM-dependent_MTases_sf"/>
</dbReference>
<dbReference type="InterPro" id="IPR013216">
    <property type="entry name" value="Methyltransf_11"/>
</dbReference>
<dbReference type="GO" id="GO:0008757">
    <property type="term" value="F:S-adenosylmethionine-dependent methyltransferase activity"/>
    <property type="evidence" value="ECO:0007669"/>
    <property type="project" value="InterPro"/>
</dbReference>
<accession>A0A6C1B3U6</accession>
<protein>
    <submittedName>
        <fullName evidence="2">Class I SAM-dependent methyltransferase</fullName>
    </submittedName>
</protein>
<name>A0A6C1B3U6_9RHOO</name>
<dbReference type="KEGG" id="azq:G3580_10645"/>
<evidence type="ECO:0000313" key="3">
    <source>
        <dbReference type="Proteomes" id="UP000501991"/>
    </source>
</evidence>
<dbReference type="Proteomes" id="UP000501991">
    <property type="component" value="Chromosome"/>
</dbReference>
<reference evidence="2 3" key="1">
    <citation type="submission" date="2020-02" db="EMBL/GenBank/DDBJ databases">
        <title>Nitrogenibacter mangrovi gen. nov., sp. nov. isolated from mangrove sediment, a denitrifying betaproteobacterium.</title>
        <authorList>
            <person name="Liao H."/>
            <person name="Tian Y."/>
        </authorList>
    </citation>
    <scope>NUCLEOTIDE SEQUENCE [LARGE SCALE GENOMIC DNA]</scope>
    <source>
        <strain evidence="2 3">M9-3-2</strain>
    </source>
</reference>
<dbReference type="SUPFAM" id="SSF53335">
    <property type="entry name" value="S-adenosyl-L-methionine-dependent methyltransferases"/>
    <property type="match status" value="1"/>
</dbReference>